<reference evidence="3" key="1">
    <citation type="journal article" date="2010" name="Genome Biol.">
        <title>Structure and dynamics of the pan-genome of Streptococcus pneumoniae and closely related species.</title>
        <authorList>
            <person name="Donati C."/>
            <person name="Hiller N.L."/>
            <person name="Tettelin H."/>
            <person name="Muzzi A."/>
            <person name="Croucher N.J."/>
            <person name="Angiuoli S.V."/>
            <person name="Oggioni M."/>
            <person name="Dunning Hotopp J.C."/>
            <person name="Hu F.Z."/>
            <person name="Riley D.R."/>
            <person name="Covacci A."/>
            <person name="Mitchell T.J."/>
            <person name="Bentley S.D."/>
            <person name="Kilian M."/>
            <person name="Ehrlich G.D."/>
            <person name="Rappuoli R."/>
            <person name="Moxon E.R."/>
            <person name="Masignani V."/>
        </authorList>
    </citation>
    <scope>NUCLEOTIDE SEQUENCE [LARGE SCALE GENOMIC DNA]</scope>
    <source>
        <strain evidence="3">Hungary19A-6</strain>
    </source>
</reference>
<dbReference type="AlphaFoldDB" id="B1I7U6"/>
<accession>B1I7U6</accession>
<dbReference type="HOGENOM" id="CLU_2588298_0_0_9"/>
<feature type="transmembrane region" description="Helical" evidence="1">
    <location>
        <begin position="59"/>
        <end position="78"/>
    </location>
</feature>
<keyword evidence="1" id="KW-1133">Transmembrane helix</keyword>
<organism evidence="2 3">
    <name type="scientific">Streptococcus pneumoniae (strain Hungary19A-6)</name>
    <dbReference type="NCBI Taxonomy" id="487214"/>
    <lineage>
        <taxon>Bacteria</taxon>
        <taxon>Bacillati</taxon>
        <taxon>Bacillota</taxon>
        <taxon>Bacilli</taxon>
        <taxon>Lactobacillales</taxon>
        <taxon>Streptococcaceae</taxon>
        <taxon>Streptococcus</taxon>
    </lineage>
</organism>
<protein>
    <recommendedName>
        <fullName evidence="4">Stage II sporulation protein M</fullName>
    </recommendedName>
</protein>
<gene>
    <name evidence="2" type="ordered locus">SPH_0145</name>
</gene>
<dbReference type="Proteomes" id="UP000002163">
    <property type="component" value="Chromosome"/>
</dbReference>
<evidence type="ECO:0008006" key="4">
    <source>
        <dbReference type="Google" id="ProtNLM"/>
    </source>
</evidence>
<proteinExistence type="predicted"/>
<keyword evidence="1" id="KW-0812">Transmembrane</keyword>
<dbReference type="EMBL" id="CP000936">
    <property type="protein sequence ID" value="ACA36194.1"/>
    <property type="molecule type" value="Genomic_DNA"/>
</dbReference>
<keyword evidence="1" id="KW-0472">Membrane</keyword>
<name>B1I7U6_STRPI</name>
<evidence type="ECO:0000256" key="1">
    <source>
        <dbReference type="SAM" id="Phobius"/>
    </source>
</evidence>
<dbReference type="KEGG" id="spv:SPH_0145"/>
<evidence type="ECO:0000313" key="2">
    <source>
        <dbReference type="EMBL" id="ACA36194.1"/>
    </source>
</evidence>
<sequence>MGISGQMIGIVATIKGILPHALIEIPNFIWYQGMSQYLLYRLLKDRGIKNILIYIKSNLKWYIISYLLLILAALIEGIKL</sequence>
<evidence type="ECO:0000313" key="3">
    <source>
        <dbReference type="Proteomes" id="UP000002163"/>
    </source>
</evidence>